<organism evidence="1 2">
    <name type="scientific">Chitinophaga caeni</name>
    <dbReference type="NCBI Taxonomy" id="2029983"/>
    <lineage>
        <taxon>Bacteria</taxon>
        <taxon>Pseudomonadati</taxon>
        <taxon>Bacteroidota</taxon>
        <taxon>Chitinophagia</taxon>
        <taxon>Chitinophagales</taxon>
        <taxon>Chitinophagaceae</taxon>
        <taxon>Chitinophaga</taxon>
    </lineage>
</organism>
<evidence type="ECO:0008006" key="3">
    <source>
        <dbReference type="Google" id="ProtNLM"/>
    </source>
</evidence>
<reference evidence="1 2" key="1">
    <citation type="submission" date="2017-10" db="EMBL/GenBank/DDBJ databases">
        <title>Paenichitinophaga pekingensis gen. nov., sp. nov., isolated from activated sludge.</title>
        <authorList>
            <person name="Jin D."/>
            <person name="Kong X."/>
            <person name="Deng Y."/>
            <person name="Bai Z."/>
        </authorList>
    </citation>
    <scope>NUCLEOTIDE SEQUENCE [LARGE SCALE GENOMIC DNA]</scope>
    <source>
        <strain evidence="1 2">13</strain>
    </source>
</reference>
<protein>
    <recommendedName>
        <fullName evidence="3">DUF4292 domain-containing protein</fullName>
    </recommendedName>
</protein>
<dbReference type="Proteomes" id="UP000220133">
    <property type="component" value="Chromosome"/>
</dbReference>
<evidence type="ECO:0000313" key="1">
    <source>
        <dbReference type="EMBL" id="ATL46212.1"/>
    </source>
</evidence>
<sequence length="279" mass="31400">MKQNVVLLFFVAMASLMIVSCRSSKKISRSDTGFPTKDSTGLKPGDSAWVDPELAQAILSKIRSRAIDFKTYSAKLKADYQTDKGESMNNLTVDINIIKDSLIWMSVNVSIFGEVARLKITPDSLQAVDRYHKVMYLRDMENAQDVLGIPFDFGTIQDLLVGNPVFLSDSITKIVTTSSLISFNSVQNGFNSLFNVYADDYGLQQSRVTSTDSLGTERSCELTYGNYKEVDGYQLPFTRRVFVEDKHLVKVALNFVRVELNKEKVTTSFNFPRNKFKQG</sequence>
<dbReference type="InterPro" id="IPR025634">
    <property type="entry name" value="DUF4292"/>
</dbReference>
<accession>A0A291QQQ6</accession>
<dbReference type="EMBL" id="CP023777">
    <property type="protein sequence ID" value="ATL46212.1"/>
    <property type="molecule type" value="Genomic_DNA"/>
</dbReference>
<dbReference type="PROSITE" id="PS51257">
    <property type="entry name" value="PROKAR_LIPOPROTEIN"/>
    <property type="match status" value="1"/>
</dbReference>
<dbReference type="KEGG" id="cbae:COR50_02975"/>
<evidence type="ECO:0000313" key="2">
    <source>
        <dbReference type="Proteomes" id="UP000220133"/>
    </source>
</evidence>
<gene>
    <name evidence="1" type="ORF">COR50_02975</name>
</gene>
<dbReference type="RefSeq" id="WP_098192601.1">
    <property type="nucleotide sequence ID" value="NZ_CP023777.1"/>
</dbReference>
<proteinExistence type="predicted"/>
<dbReference type="AlphaFoldDB" id="A0A291QQQ6"/>
<keyword evidence="2" id="KW-1185">Reference proteome</keyword>
<dbReference type="OrthoDB" id="849114at2"/>
<name>A0A291QQQ6_9BACT</name>
<dbReference type="Pfam" id="PF14125">
    <property type="entry name" value="DUF4292"/>
    <property type="match status" value="1"/>
</dbReference>